<dbReference type="AlphaFoldDB" id="A0A084U4R1"/>
<feature type="non-terminal residue" evidence="1">
    <location>
        <position position="360"/>
    </location>
</feature>
<dbReference type="EMBL" id="AWQU01000042">
    <property type="protein sequence ID" value="KFB07947.1"/>
    <property type="molecule type" value="Genomic_DNA"/>
</dbReference>
<dbReference type="GO" id="GO:0003676">
    <property type="term" value="F:nucleic acid binding"/>
    <property type="evidence" value="ECO:0007669"/>
    <property type="project" value="InterPro"/>
</dbReference>
<reference evidence="1 2" key="1">
    <citation type="journal article" date="2014" name="PLoS ONE">
        <title>Reduction of Hydrogen Peroxide Accumulation and Toxicity by a Catalase from Mycoplasma iowae.</title>
        <authorList>
            <person name="Pritchard R.E."/>
            <person name="Prassinos A.J."/>
            <person name="Osborne J.D."/>
            <person name="Raviv Z."/>
            <person name="Balish M.F."/>
        </authorList>
    </citation>
    <scope>NUCLEOTIDE SEQUENCE [LARGE SCALE GENOMIC DNA]</scope>
    <source>
        <strain evidence="1 2">DK-CPA</strain>
    </source>
</reference>
<dbReference type="Gene3D" id="3.40.1350.10">
    <property type="match status" value="1"/>
</dbReference>
<protein>
    <submittedName>
        <fullName evidence="1">Uncharacterized protein</fullName>
    </submittedName>
</protein>
<evidence type="ECO:0000313" key="2">
    <source>
        <dbReference type="Proteomes" id="UP000028523"/>
    </source>
</evidence>
<keyword evidence="2" id="KW-1185">Reference proteome</keyword>
<dbReference type="InterPro" id="IPR011856">
    <property type="entry name" value="tRNA_endonuc-like_dom_sf"/>
</dbReference>
<evidence type="ECO:0000313" key="1">
    <source>
        <dbReference type="EMBL" id="KFB07947.1"/>
    </source>
</evidence>
<proteinExistence type="predicted"/>
<gene>
    <name evidence="1" type="ORF">P271_812</name>
</gene>
<dbReference type="Proteomes" id="UP000028523">
    <property type="component" value="Unassembled WGS sequence"/>
</dbReference>
<accession>A0A084U4R1</accession>
<organism evidence="1 2">
    <name type="scientific">Malacoplasma iowae DK-CPA</name>
    <dbReference type="NCBI Taxonomy" id="1394179"/>
    <lineage>
        <taxon>Bacteria</taxon>
        <taxon>Bacillati</taxon>
        <taxon>Mycoplasmatota</taxon>
        <taxon>Mycoplasmoidales</taxon>
        <taxon>Mycoplasmoidaceae</taxon>
        <taxon>Malacoplasma</taxon>
    </lineage>
</organism>
<name>A0A084U4R1_MALIO</name>
<sequence length="360" mass="43725">MKKAFILNKQFSGEWLDNDNNIAHEIIDFLLTDNDEHYVYNLPYGFCNEKIWVNGTDESLRNNKQKYIAKYLLLCDKFTNKKLNIEYVIELEKKIHSYSQRKRKFEIENNKQMAKEIIIKNNIKYNDRYLYELFHQSDECQSYVTFKALRMYKRAFEIKDFEIELSEYNFQRNRGYLYEDKHPEDYKKIELKIEECIKNGKLELFKPINIKSLQKQEKIEIKKTFIDLCMFNYNEQVFTNILYTILSYKNVFNLFLEEFYDKDLNYNELNFILKKEHKIKGGRIDIYASNNNKKIGIVIENKIISGLNGINDKNYSQLDTYYKWNKENHCIPLSFLFVPNYKENEIKSQMNKQMKEKYKI</sequence>
<comment type="caution">
    <text evidence="1">The sequence shown here is derived from an EMBL/GenBank/DDBJ whole genome shotgun (WGS) entry which is preliminary data.</text>
</comment>